<feature type="region of interest" description="Disordered" evidence="1">
    <location>
        <begin position="1"/>
        <end position="39"/>
    </location>
</feature>
<keyword evidence="3" id="KW-1185">Reference proteome</keyword>
<evidence type="ECO:0000256" key="1">
    <source>
        <dbReference type="SAM" id="MobiDB-lite"/>
    </source>
</evidence>
<accession>A0AAD8TDX6</accession>
<sequence>MGEVCSWGYGDHDVHPGEVSGGQEQAARHRVPADRGGWSATMASSTGLARANGRVHCVADVEGKLQAKGEVEGSAESTGRGDALARSGASPCASCRAWAFLGASGRAGSGRCGRQLGSASELYPSPLRFRRRHASSRVELAVRWHLDLGVPQRLRAPQIKTTTSYSGDHLLRPASYSGDHLLRPASYSGDHLLRPASSPSSSGDLLR</sequence>
<dbReference type="EMBL" id="JAUUTY010000002">
    <property type="protein sequence ID" value="KAK1680874.1"/>
    <property type="molecule type" value="Genomic_DNA"/>
</dbReference>
<dbReference type="AlphaFoldDB" id="A0AAD8TDX6"/>
<gene>
    <name evidence="2" type="ORF">QYE76_041722</name>
</gene>
<organism evidence="2 3">
    <name type="scientific">Lolium multiflorum</name>
    <name type="common">Italian ryegrass</name>
    <name type="synonym">Lolium perenne subsp. multiflorum</name>
    <dbReference type="NCBI Taxonomy" id="4521"/>
    <lineage>
        <taxon>Eukaryota</taxon>
        <taxon>Viridiplantae</taxon>
        <taxon>Streptophyta</taxon>
        <taxon>Embryophyta</taxon>
        <taxon>Tracheophyta</taxon>
        <taxon>Spermatophyta</taxon>
        <taxon>Magnoliopsida</taxon>
        <taxon>Liliopsida</taxon>
        <taxon>Poales</taxon>
        <taxon>Poaceae</taxon>
        <taxon>BOP clade</taxon>
        <taxon>Pooideae</taxon>
        <taxon>Poodae</taxon>
        <taxon>Poeae</taxon>
        <taxon>Poeae Chloroplast Group 2 (Poeae type)</taxon>
        <taxon>Loliodinae</taxon>
        <taxon>Loliinae</taxon>
        <taxon>Lolium</taxon>
    </lineage>
</organism>
<dbReference type="Proteomes" id="UP001231189">
    <property type="component" value="Unassembled WGS sequence"/>
</dbReference>
<reference evidence="2" key="1">
    <citation type="submission" date="2023-07" db="EMBL/GenBank/DDBJ databases">
        <title>A chromosome-level genome assembly of Lolium multiflorum.</title>
        <authorList>
            <person name="Chen Y."/>
            <person name="Copetti D."/>
            <person name="Kolliker R."/>
            <person name="Studer B."/>
        </authorList>
    </citation>
    <scope>NUCLEOTIDE SEQUENCE</scope>
    <source>
        <strain evidence="2">02402/16</strain>
        <tissue evidence="2">Leaf</tissue>
    </source>
</reference>
<name>A0AAD8TDX6_LOLMU</name>
<evidence type="ECO:0000313" key="2">
    <source>
        <dbReference type="EMBL" id="KAK1680874.1"/>
    </source>
</evidence>
<evidence type="ECO:0000313" key="3">
    <source>
        <dbReference type="Proteomes" id="UP001231189"/>
    </source>
</evidence>
<protein>
    <submittedName>
        <fullName evidence="2">Uncharacterized protein</fullName>
    </submittedName>
</protein>
<comment type="caution">
    <text evidence="2">The sequence shown here is derived from an EMBL/GenBank/DDBJ whole genome shotgun (WGS) entry which is preliminary data.</text>
</comment>
<proteinExistence type="predicted"/>